<dbReference type="InterPro" id="IPR035926">
    <property type="entry name" value="NusB-like_sf"/>
</dbReference>
<dbReference type="SUPFAM" id="SSF48013">
    <property type="entry name" value="NusB-like"/>
    <property type="match status" value="1"/>
</dbReference>
<dbReference type="Proteomes" id="UP000001052">
    <property type="component" value="Chromosome"/>
</dbReference>
<dbReference type="InterPro" id="IPR029063">
    <property type="entry name" value="SAM-dependent_MTases_sf"/>
</dbReference>
<feature type="active site" description="Nucleophile" evidence="5">
    <location>
        <position position="381"/>
    </location>
</feature>
<dbReference type="Pfam" id="PF01189">
    <property type="entry name" value="Methyltr_RsmB-F"/>
    <property type="match status" value="1"/>
</dbReference>
<keyword evidence="3 5" id="KW-0949">S-adenosyl-L-methionine</keyword>
<evidence type="ECO:0000256" key="4">
    <source>
        <dbReference type="ARBA" id="ARBA00022884"/>
    </source>
</evidence>
<dbReference type="STRING" id="485915.Dret_0018"/>
<reference evidence="8" key="1">
    <citation type="submission" date="2009-09" db="EMBL/GenBank/DDBJ databases">
        <title>The complete chromosome of Desulfohalobium retbaense DSM 5692.</title>
        <authorList>
            <consortium name="US DOE Joint Genome Institute (JGI-PGF)"/>
            <person name="Lucas S."/>
            <person name="Copeland A."/>
            <person name="Lapidus A."/>
            <person name="Glavina del Rio T."/>
            <person name="Dalin E."/>
            <person name="Tice H."/>
            <person name="Bruce D."/>
            <person name="Goodwin L."/>
            <person name="Pitluck S."/>
            <person name="Kyrpides N."/>
            <person name="Mavromatis K."/>
            <person name="Ivanova N."/>
            <person name="Mikhailova N."/>
            <person name="Munk A.C."/>
            <person name="Brettin T."/>
            <person name="Detter J.C."/>
            <person name="Han C."/>
            <person name="Tapia R."/>
            <person name="Larimer F."/>
            <person name="Land M."/>
            <person name="Hauser L."/>
            <person name="Markowitz V."/>
            <person name="Cheng J.-F."/>
            <person name="Hugenholtz P."/>
            <person name="Woyke T."/>
            <person name="Wu D."/>
            <person name="Spring S."/>
            <person name="Klenk H.-P."/>
            <person name="Eisen J.A."/>
        </authorList>
    </citation>
    <scope>NUCLEOTIDE SEQUENCE [LARGE SCALE GENOMIC DNA]</scope>
    <source>
        <strain evidence="8">DSM 5692</strain>
    </source>
</reference>
<dbReference type="InterPro" id="IPR006027">
    <property type="entry name" value="NusB_RsmB_TIM44"/>
</dbReference>
<dbReference type="HOGENOM" id="CLU_005316_0_1_7"/>
<dbReference type="GO" id="GO:0008173">
    <property type="term" value="F:RNA methyltransferase activity"/>
    <property type="evidence" value="ECO:0007669"/>
    <property type="project" value="InterPro"/>
</dbReference>
<dbReference type="Pfam" id="PF01029">
    <property type="entry name" value="NusB"/>
    <property type="match status" value="1"/>
</dbReference>
<dbReference type="SUPFAM" id="SSF53335">
    <property type="entry name" value="S-adenosyl-L-methionine-dependent methyltransferases"/>
    <property type="match status" value="1"/>
</dbReference>
<evidence type="ECO:0000256" key="3">
    <source>
        <dbReference type="ARBA" id="ARBA00022691"/>
    </source>
</evidence>
<dbReference type="GO" id="GO:0006355">
    <property type="term" value="P:regulation of DNA-templated transcription"/>
    <property type="evidence" value="ECO:0007669"/>
    <property type="project" value="InterPro"/>
</dbReference>
<dbReference type="PANTHER" id="PTHR22807">
    <property type="entry name" value="NOP2 YEAST -RELATED NOL1/NOP2/FMU SUN DOMAIN-CONTAINING"/>
    <property type="match status" value="1"/>
</dbReference>
<dbReference type="GO" id="GO:0003723">
    <property type="term" value="F:RNA binding"/>
    <property type="evidence" value="ECO:0007669"/>
    <property type="project" value="UniProtKB-UniRule"/>
</dbReference>
<feature type="binding site" evidence="5">
    <location>
        <position position="328"/>
    </location>
    <ligand>
        <name>S-adenosyl-L-methionine</name>
        <dbReference type="ChEBI" id="CHEBI:59789"/>
    </ligand>
</feature>
<gene>
    <name evidence="7" type="ordered locus">Dret_0018</name>
</gene>
<protein>
    <submittedName>
        <fullName evidence="7">NusB/RsmB/TIM44</fullName>
    </submittedName>
</protein>
<reference evidence="7 8" key="2">
    <citation type="journal article" date="2010" name="Stand. Genomic Sci.">
        <title>Complete genome sequence of Desulfohalobium retbaense type strain (HR(100)).</title>
        <authorList>
            <person name="Spring S."/>
            <person name="Nolan M."/>
            <person name="Lapidus A."/>
            <person name="Glavina Del Rio T."/>
            <person name="Copeland A."/>
            <person name="Tice H."/>
            <person name="Cheng J.F."/>
            <person name="Lucas S."/>
            <person name="Land M."/>
            <person name="Chen F."/>
            <person name="Bruce D."/>
            <person name="Goodwin L."/>
            <person name="Pitluck S."/>
            <person name="Ivanova N."/>
            <person name="Mavromatis K."/>
            <person name="Mikhailova N."/>
            <person name="Pati A."/>
            <person name="Chen A."/>
            <person name="Palaniappan K."/>
            <person name="Hauser L."/>
            <person name="Chang Y.J."/>
            <person name="Jeffries C.D."/>
            <person name="Munk C."/>
            <person name="Kiss H."/>
            <person name="Chain P."/>
            <person name="Han C."/>
            <person name="Brettin T."/>
            <person name="Detter J.C."/>
            <person name="Schuler E."/>
            <person name="Goker M."/>
            <person name="Rohde M."/>
            <person name="Bristow J."/>
            <person name="Eisen J.A."/>
            <person name="Markowitz V."/>
            <person name="Hugenholtz P."/>
            <person name="Kyrpides N.C."/>
            <person name="Klenk H.P."/>
        </authorList>
    </citation>
    <scope>NUCLEOTIDE SEQUENCE [LARGE SCALE GENOMIC DNA]</scope>
    <source>
        <strain evidence="7 8">DSM 5692</strain>
    </source>
</reference>
<dbReference type="InterPro" id="IPR049560">
    <property type="entry name" value="MeTrfase_RsmB-F_NOP2_cat"/>
</dbReference>
<dbReference type="PROSITE" id="PS51686">
    <property type="entry name" value="SAM_MT_RSMB_NOP"/>
    <property type="match status" value="1"/>
</dbReference>
<dbReference type="RefSeq" id="WP_012813869.1">
    <property type="nucleotide sequence ID" value="NC_013223.1"/>
</dbReference>
<keyword evidence="4 5" id="KW-0694">RNA-binding</keyword>
<evidence type="ECO:0000256" key="5">
    <source>
        <dbReference type="PROSITE-ProRule" id="PRU01023"/>
    </source>
</evidence>
<evidence type="ECO:0000313" key="8">
    <source>
        <dbReference type="Proteomes" id="UP000001052"/>
    </source>
</evidence>
<keyword evidence="8" id="KW-1185">Reference proteome</keyword>
<dbReference type="InterPro" id="IPR001678">
    <property type="entry name" value="MeTrfase_RsmB-F_NOP2_dom"/>
</dbReference>
<dbReference type="Gene3D" id="1.10.940.10">
    <property type="entry name" value="NusB-like"/>
    <property type="match status" value="1"/>
</dbReference>
<sequence>MSRSPALPPARQAALSCLEGVLLRDQELQASLDGVLDSASLEPRDRALATELVYGVCRHKTHLETAITRFVHPKTRLKPRLRLILSVAAYEMLYLDRIPAYASVDWAVNAVKKRVAVQRAGVANAVLRRLADDLHNRGRPAVVHELQAVRGSNDQAWAKAYSCPEWIVRLWRRAYGDQTAASLLQASLQVPPVGLRFAPGPQGDQAWQRWRHRPECLQAVARGVAVHNVDAAAVEELEAQGSAARQSLAAQEALWALEPSAWEGPLWDGCCGRGGKTLFCRELGFTVYSSDPHRQRVQLLAQQSSRICLADAAYPPFRSGELRTVLLDVPCSGLGVLSRRPDSKWKRAPEDLQGLVRLQRRMLEAAFALLPPGGRLVYMTCTCNPEENEDQIQWLCHREPGGVLERQWQTAWDSRLFEFFYAASVVRES</sequence>
<dbReference type="PRINTS" id="PR02008">
    <property type="entry name" value="RCMTFAMILY"/>
</dbReference>
<dbReference type="eggNOG" id="COG0781">
    <property type="taxonomic scope" value="Bacteria"/>
</dbReference>
<dbReference type="GO" id="GO:0001510">
    <property type="term" value="P:RNA methylation"/>
    <property type="evidence" value="ECO:0007669"/>
    <property type="project" value="InterPro"/>
</dbReference>
<comment type="similarity">
    <text evidence="5">Belongs to the class I-like SAM-binding methyltransferase superfamily. RsmB/NOP family.</text>
</comment>
<feature type="domain" description="SAM-dependent MTase RsmB/NOP-type" evidence="6">
    <location>
        <begin position="325"/>
        <end position="429"/>
    </location>
</feature>
<comment type="caution">
    <text evidence="5">Lacks conserved residue(s) required for the propagation of feature annotation.</text>
</comment>
<dbReference type="Gene3D" id="3.40.50.150">
    <property type="entry name" value="Vaccinia Virus protein VP39"/>
    <property type="match status" value="1"/>
</dbReference>
<dbReference type="eggNOG" id="COG0144">
    <property type="taxonomic scope" value="Bacteria"/>
</dbReference>
<dbReference type="InterPro" id="IPR023267">
    <property type="entry name" value="RCMT"/>
</dbReference>
<dbReference type="AlphaFoldDB" id="C8WZ45"/>
<dbReference type="KEGG" id="drt:Dret_0018"/>
<evidence type="ECO:0000313" key="7">
    <source>
        <dbReference type="EMBL" id="ACV67320.1"/>
    </source>
</evidence>
<proteinExistence type="inferred from homology"/>
<evidence type="ECO:0000259" key="6">
    <source>
        <dbReference type="PROSITE" id="PS51686"/>
    </source>
</evidence>
<keyword evidence="2 5" id="KW-0808">Transferase</keyword>
<evidence type="ECO:0000256" key="2">
    <source>
        <dbReference type="ARBA" id="ARBA00022679"/>
    </source>
</evidence>
<organism evidence="7 8">
    <name type="scientific">Desulfohalobium retbaense (strain ATCC 49708 / DSM 5692 / JCM 16813 / HR100)</name>
    <dbReference type="NCBI Taxonomy" id="485915"/>
    <lineage>
        <taxon>Bacteria</taxon>
        <taxon>Pseudomonadati</taxon>
        <taxon>Thermodesulfobacteriota</taxon>
        <taxon>Desulfovibrionia</taxon>
        <taxon>Desulfovibrionales</taxon>
        <taxon>Desulfohalobiaceae</taxon>
        <taxon>Desulfohalobium</taxon>
    </lineage>
</organism>
<dbReference type="EMBL" id="CP001734">
    <property type="protein sequence ID" value="ACV67320.1"/>
    <property type="molecule type" value="Genomic_DNA"/>
</dbReference>
<evidence type="ECO:0000256" key="1">
    <source>
        <dbReference type="ARBA" id="ARBA00022603"/>
    </source>
</evidence>
<name>C8WZ45_DESRD</name>
<accession>C8WZ45</accession>
<dbReference type="PANTHER" id="PTHR22807:SF30">
    <property type="entry name" value="28S RRNA (CYTOSINE(4447)-C(5))-METHYLTRANSFERASE-RELATED"/>
    <property type="match status" value="1"/>
</dbReference>
<keyword evidence="1 5" id="KW-0489">Methyltransferase</keyword>